<protein>
    <recommendedName>
        <fullName evidence="9">ABC transmembrane type-1 domain-containing protein</fullName>
    </recommendedName>
</protein>
<evidence type="ECO:0000259" key="9">
    <source>
        <dbReference type="PROSITE" id="PS50928"/>
    </source>
</evidence>
<dbReference type="GO" id="GO:0005886">
    <property type="term" value="C:plasma membrane"/>
    <property type="evidence" value="ECO:0007669"/>
    <property type="project" value="UniProtKB-SubCell"/>
</dbReference>
<organism evidence="10 11">
    <name type="scientific">Chroogloeocystis siderophila 5.2 s.c.1</name>
    <dbReference type="NCBI Taxonomy" id="247279"/>
    <lineage>
        <taxon>Bacteria</taxon>
        <taxon>Bacillati</taxon>
        <taxon>Cyanobacteriota</taxon>
        <taxon>Cyanophyceae</taxon>
        <taxon>Oscillatoriophycideae</taxon>
        <taxon>Chroococcales</taxon>
        <taxon>Chroococcaceae</taxon>
        <taxon>Chroogloeocystis</taxon>
    </lineage>
</organism>
<comment type="caution">
    <text evidence="10">The sequence shown here is derived from an EMBL/GenBank/DDBJ whole genome shotgun (WGS) entry which is preliminary data.</text>
</comment>
<evidence type="ECO:0000313" key="10">
    <source>
        <dbReference type="EMBL" id="OKH22478.1"/>
    </source>
</evidence>
<dbReference type="GO" id="GO:0055085">
    <property type="term" value="P:transmembrane transport"/>
    <property type="evidence" value="ECO:0007669"/>
    <property type="project" value="InterPro"/>
</dbReference>
<evidence type="ECO:0000256" key="6">
    <source>
        <dbReference type="ARBA" id="ARBA00022989"/>
    </source>
</evidence>
<dbReference type="PROSITE" id="PS50928">
    <property type="entry name" value="ABC_TM1"/>
    <property type="match status" value="1"/>
</dbReference>
<dbReference type="Proteomes" id="UP000185984">
    <property type="component" value="Unassembled WGS sequence"/>
</dbReference>
<evidence type="ECO:0000256" key="8">
    <source>
        <dbReference type="RuleBase" id="RU363032"/>
    </source>
</evidence>
<evidence type="ECO:0000256" key="5">
    <source>
        <dbReference type="ARBA" id="ARBA00022692"/>
    </source>
</evidence>
<dbReference type="STRING" id="247279.NIES1031_20215"/>
<feature type="transmembrane region" description="Helical" evidence="8">
    <location>
        <begin position="59"/>
        <end position="83"/>
    </location>
</feature>
<dbReference type="InterPro" id="IPR035906">
    <property type="entry name" value="MetI-like_sf"/>
</dbReference>
<evidence type="ECO:0000256" key="7">
    <source>
        <dbReference type="ARBA" id="ARBA00023136"/>
    </source>
</evidence>
<feature type="transmembrane region" description="Helical" evidence="8">
    <location>
        <begin position="95"/>
        <end position="119"/>
    </location>
</feature>
<feature type="transmembrane region" description="Helical" evidence="8">
    <location>
        <begin position="12"/>
        <end position="31"/>
    </location>
</feature>
<dbReference type="PANTHER" id="PTHR42929:SF1">
    <property type="entry name" value="INNER MEMBRANE ABC TRANSPORTER PERMEASE PROTEIN YDCU-RELATED"/>
    <property type="match status" value="1"/>
</dbReference>
<keyword evidence="6 8" id="KW-1133">Transmembrane helix</keyword>
<dbReference type="Gene3D" id="1.10.3720.10">
    <property type="entry name" value="MetI-like"/>
    <property type="match status" value="1"/>
</dbReference>
<dbReference type="InterPro" id="IPR000515">
    <property type="entry name" value="MetI-like"/>
</dbReference>
<accession>A0A1U7HG15</accession>
<feature type="domain" description="ABC transmembrane type-1" evidence="9">
    <location>
        <begin position="60"/>
        <end position="221"/>
    </location>
</feature>
<evidence type="ECO:0000256" key="1">
    <source>
        <dbReference type="ARBA" id="ARBA00004651"/>
    </source>
</evidence>
<evidence type="ECO:0000256" key="2">
    <source>
        <dbReference type="ARBA" id="ARBA00007069"/>
    </source>
</evidence>
<dbReference type="PANTHER" id="PTHR42929">
    <property type="entry name" value="INNER MEMBRANE ABC TRANSPORTER PERMEASE PROTEIN YDCU-RELATED-RELATED"/>
    <property type="match status" value="1"/>
</dbReference>
<evidence type="ECO:0000313" key="11">
    <source>
        <dbReference type="Proteomes" id="UP000185984"/>
    </source>
</evidence>
<keyword evidence="5 8" id="KW-0812">Transmembrane</keyword>
<keyword evidence="3 8" id="KW-0813">Transport</keyword>
<dbReference type="EMBL" id="MRCC01000020">
    <property type="protein sequence ID" value="OKH22478.1"/>
    <property type="molecule type" value="Genomic_DNA"/>
</dbReference>
<comment type="subcellular location">
    <subcellularLocation>
        <location evidence="1 8">Cell membrane</location>
        <topology evidence="1 8">Multi-pass membrane protein</topology>
    </subcellularLocation>
</comment>
<gene>
    <name evidence="10" type="ORF">NIES1031_20215</name>
</gene>
<dbReference type="Pfam" id="PF00528">
    <property type="entry name" value="BPD_transp_1"/>
    <property type="match status" value="1"/>
</dbReference>
<feature type="transmembrane region" description="Helical" evidence="8">
    <location>
        <begin position="139"/>
        <end position="165"/>
    </location>
</feature>
<keyword evidence="11" id="KW-1185">Reference proteome</keyword>
<dbReference type="RefSeq" id="WP_073551261.1">
    <property type="nucleotide sequence ID" value="NZ_CAWMVK010000013.1"/>
</dbReference>
<dbReference type="AlphaFoldDB" id="A0A1U7HG15"/>
<keyword evidence="4" id="KW-1003">Cell membrane</keyword>
<proteinExistence type="inferred from homology"/>
<sequence>MVKSTIESRKLRSLAFLLFPTTFWLLLYSFLQRGTDGGVVWSFSLESYQRLASELYLGIIWRSIGLALIATVACLIIGYPLAFFIATCSGRWQNVLVLLVIIPFWTNFLVRTYAWIVLLPQEGVINVVLQNFQVVDAPLNLLFTQFAVTVGLIYGYLSFMILPLYAAMDRFNFSLVEAAQNLGANDIRSFIRIVLPLTMRGRNCSRFATGFYSGCRGVCYS</sequence>
<name>A0A1U7HG15_9CHRO</name>
<comment type="similarity">
    <text evidence="2">Belongs to the binding-protein-dependent transport system permease family. CysTW subfamily.</text>
</comment>
<reference evidence="10 11" key="1">
    <citation type="submission" date="2016-11" db="EMBL/GenBank/DDBJ databases">
        <title>Draft Genome Sequences of Nine Cyanobacterial Strains from Diverse Habitats.</title>
        <authorList>
            <person name="Zhu T."/>
            <person name="Hou S."/>
            <person name="Lu X."/>
            <person name="Hess W.R."/>
        </authorList>
    </citation>
    <scope>NUCLEOTIDE SEQUENCE [LARGE SCALE GENOMIC DNA]</scope>
    <source>
        <strain evidence="10 11">5.2 s.c.1</strain>
    </source>
</reference>
<dbReference type="SUPFAM" id="SSF161098">
    <property type="entry name" value="MetI-like"/>
    <property type="match status" value="1"/>
</dbReference>
<evidence type="ECO:0000256" key="3">
    <source>
        <dbReference type="ARBA" id="ARBA00022448"/>
    </source>
</evidence>
<evidence type="ECO:0000256" key="4">
    <source>
        <dbReference type="ARBA" id="ARBA00022475"/>
    </source>
</evidence>
<keyword evidence="7 8" id="KW-0472">Membrane</keyword>
<dbReference type="CDD" id="cd06261">
    <property type="entry name" value="TM_PBP2"/>
    <property type="match status" value="1"/>
</dbReference>